<dbReference type="CDD" id="cd02440">
    <property type="entry name" value="AdoMet_MTases"/>
    <property type="match status" value="1"/>
</dbReference>
<dbReference type="InterPro" id="IPR025714">
    <property type="entry name" value="Methyltranfer_dom"/>
</dbReference>
<dbReference type="SUPFAM" id="SSF53335">
    <property type="entry name" value="S-adenosyl-L-methionine-dependent methyltransferases"/>
    <property type="match status" value="1"/>
</dbReference>
<name>A0AAD5X8Z7_9FUNG</name>
<dbReference type="InterPro" id="IPR029063">
    <property type="entry name" value="SAM-dependent_MTases_sf"/>
</dbReference>
<dbReference type="EMBL" id="JADGJH010002818">
    <property type="protein sequence ID" value="KAJ3094648.1"/>
    <property type="molecule type" value="Genomic_DNA"/>
</dbReference>
<gene>
    <name evidence="2" type="ORF">HK100_006070</name>
</gene>
<reference evidence="2" key="1">
    <citation type="submission" date="2020-05" db="EMBL/GenBank/DDBJ databases">
        <title>Phylogenomic resolution of chytrid fungi.</title>
        <authorList>
            <person name="Stajich J.E."/>
            <person name="Amses K."/>
            <person name="Simmons R."/>
            <person name="Seto K."/>
            <person name="Myers J."/>
            <person name="Bonds A."/>
            <person name="Quandt C.A."/>
            <person name="Barry K."/>
            <person name="Liu P."/>
            <person name="Grigoriev I."/>
            <person name="Longcore J.E."/>
            <person name="James T.Y."/>
        </authorList>
    </citation>
    <scope>NUCLEOTIDE SEQUENCE</scope>
    <source>
        <strain evidence="2">JEL0513</strain>
    </source>
</reference>
<dbReference type="Proteomes" id="UP001211907">
    <property type="component" value="Unassembled WGS sequence"/>
</dbReference>
<accession>A0AAD5X8Z7</accession>
<organism evidence="2 3">
    <name type="scientific">Physocladia obscura</name>
    <dbReference type="NCBI Taxonomy" id="109957"/>
    <lineage>
        <taxon>Eukaryota</taxon>
        <taxon>Fungi</taxon>
        <taxon>Fungi incertae sedis</taxon>
        <taxon>Chytridiomycota</taxon>
        <taxon>Chytridiomycota incertae sedis</taxon>
        <taxon>Chytridiomycetes</taxon>
        <taxon>Chytridiales</taxon>
        <taxon>Chytriomycetaceae</taxon>
        <taxon>Physocladia</taxon>
    </lineage>
</organism>
<keyword evidence="3" id="KW-1185">Reference proteome</keyword>
<evidence type="ECO:0000313" key="2">
    <source>
        <dbReference type="EMBL" id="KAJ3094648.1"/>
    </source>
</evidence>
<proteinExistence type="predicted"/>
<sequence length="175" mass="20104">MSSSSVLRQSVSDLLDAKIDTRQAKVWNPNSVDSWEPDMRGYHSVEDSDYPLPSDEIEQNRLETQHYILRARFGGYDCAFMEKLINNIANFHLWRDIVYPEAKELVKLDGTKVLDVGCAKGFWLESVRKENPFGEYHGVDIAENLATEVTGYGNIQIRFGNVLETLPYEDNTFDY</sequence>
<feature type="non-terminal residue" evidence="2">
    <location>
        <position position="1"/>
    </location>
</feature>
<dbReference type="Pfam" id="PF13847">
    <property type="entry name" value="Methyltransf_31"/>
    <property type="match status" value="1"/>
</dbReference>
<evidence type="ECO:0000259" key="1">
    <source>
        <dbReference type="Pfam" id="PF13847"/>
    </source>
</evidence>
<dbReference type="Gene3D" id="3.40.50.150">
    <property type="entry name" value="Vaccinia Virus protein VP39"/>
    <property type="match status" value="1"/>
</dbReference>
<dbReference type="AlphaFoldDB" id="A0AAD5X8Z7"/>
<protein>
    <recommendedName>
        <fullName evidence="1">Methyltransferase domain-containing protein</fullName>
    </recommendedName>
</protein>
<comment type="caution">
    <text evidence="2">The sequence shown here is derived from an EMBL/GenBank/DDBJ whole genome shotgun (WGS) entry which is preliminary data.</text>
</comment>
<feature type="domain" description="Methyltransferase" evidence="1">
    <location>
        <begin position="109"/>
        <end position="175"/>
    </location>
</feature>
<evidence type="ECO:0000313" key="3">
    <source>
        <dbReference type="Proteomes" id="UP001211907"/>
    </source>
</evidence>